<protein>
    <recommendedName>
        <fullName evidence="5 10">Phosphoenolpyruvate carboxylase</fullName>
        <shortName evidence="10">PEPC</shortName>
        <shortName evidence="10">PEPCase</shortName>
        <ecNumber evidence="4 10">4.1.1.31</ecNumber>
    </recommendedName>
</protein>
<evidence type="ECO:0000313" key="13">
    <source>
        <dbReference type="EMBL" id="MBL1080154.1"/>
    </source>
</evidence>
<evidence type="ECO:0000256" key="10">
    <source>
        <dbReference type="HAMAP-Rule" id="MF_00595"/>
    </source>
</evidence>
<dbReference type="InterPro" id="IPR033129">
    <property type="entry name" value="PEPCASE_His_AS"/>
</dbReference>
<evidence type="ECO:0000256" key="4">
    <source>
        <dbReference type="ARBA" id="ARBA00012305"/>
    </source>
</evidence>
<proteinExistence type="inferred from homology"/>
<keyword evidence="7 10" id="KW-0456">Lyase</keyword>
<dbReference type="PANTHER" id="PTHR30523:SF6">
    <property type="entry name" value="PHOSPHOENOLPYRUVATE CARBOXYLASE"/>
    <property type="match status" value="1"/>
</dbReference>
<sequence length="920" mass="101090">MREDQIGAATAPLRDDIRFLGGILGDTIRDHEGADVFDLIERVRIEAFKVRRSEVDRSAVADMLREVDIRTAIPVIRAFSHFLLLANLAEDLQRDRRRAVHVAAGEAPQDSSLAATYRKLDAVGPDGDVVATLLGDALVSPVITAHPTETRRRTIFDVQARITELMRRRQRYDETEPEFAQIETDIRRQVLALWRAALIRLARLRIQDEIEVGLRYYDLTLFDVIPRINDQVRAALRARWPGHELLARPILRPGSWIGGDRDGNPFVTAEVVHRATHRAGSLAFERYSKTLVELEKSLAQSARLVPVTPELAALADAGFDDSPQRADEPYRRAIRGIRARLTASARRSLGEIPSDGIDVGAQPYAGPDELLADLKVVDASMRASGDGLLADDQLAALRGAVETFGFHLQGLDMRQNSEMHEQVVAELFAWAGVHSDYASLDEDQRVELLAAELTTRRPLVGPNAKLSELATKELGVVRSAKAALDDLGPDTVPNYIISMCTSVSDMLEAALLVKEAGILDPGDADTAPSSPVGVVPLFETIEDLRHGAEILSAALEVPAYHRLVAARGMQQEVMLGYSDSNKDGGYLAANWALYRAELDLVEVADKTGIRLRLFHGRGGTVGRGGGRSYDAILAQPAGAVHGSLRLTEQGEVISTKYADPGTAYRNLEALVAGTLESTLLDVEGLGEDAEPAYEVLDELAELARQAYSRLVHETPGFVDYFRASTPIAEVADLNLGSRPASRKPTNSVSDLRAIPWVMAWSQSRVMLPGWYGTGTAFEQWIGDDPQRLATLSDLYRRWPFFQTVMSNLAQVMAKADMDIAAAYAGLVEDETLRATVFGMICDEFSRTTRMYAAITGTEELLADNKALAESIHNRFPYLEPINQLQVELLRRRRAGDDSELVERGILLTMNGLATALRNSG</sequence>
<reference evidence="13 14" key="1">
    <citation type="submission" date="2021-01" db="EMBL/GenBank/DDBJ databases">
        <title>WGS of actinomycetes isolated from Thailand.</title>
        <authorList>
            <person name="Thawai C."/>
        </authorList>
    </citation>
    <scope>NUCLEOTIDE SEQUENCE [LARGE SCALE GENOMIC DNA]</scope>
    <source>
        <strain evidence="13 14">LPG 2</strain>
    </source>
</reference>
<comment type="cofactor">
    <cofactor evidence="1 10">
        <name>Mg(2+)</name>
        <dbReference type="ChEBI" id="CHEBI:18420"/>
    </cofactor>
</comment>
<evidence type="ECO:0000256" key="9">
    <source>
        <dbReference type="ARBA" id="ARBA00048995"/>
    </source>
</evidence>
<comment type="subunit">
    <text evidence="10">Homotetramer.</text>
</comment>
<dbReference type="InterPro" id="IPR022805">
    <property type="entry name" value="PEP_COase_bac/pln-type"/>
</dbReference>
<dbReference type="EC" id="4.1.1.31" evidence="4 10"/>
<organism evidence="13 14">
    <name type="scientific">Nocardia acididurans</name>
    <dbReference type="NCBI Taxonomy" id="2802282"/>
    <lineage>
        <taxon>Bacteria</taxon>
        <taxon>Bacillati</taxon>
        <taxon>Actinomycetota</taxon>
        <taxon>Actinomycetes</taxon>
        <taxon>Mycobacteriales</taxon>
        <taxon>Nocardiaceae</taxon>
        <taxon>Nocardia</taxon>
    </lineage>
</organism>
<dbReference type="EMBL" id="JAERRJ010000025">
    <property type="protein sequence ID" value="MBL1080154.1"/>
    <property type="molecule type" value="Genomic_DNA"/>
</dbReference>
<keyword evidence="8 10" id="KW-0120">Carbon dioxide fixation</keyword>
<evidence type="ECO:0000256" key="12">
    <source>
        <dbReference type="PROSITE-ProRule" id="PRU10112"/>
    </source>
</evidence>
<dbReference type="InterPro" id="IPR021135">
    <property type="entry name" value="PEP_COase"/>
</dbReference>
<dbReference type="PRINTS" id="PR00150">
    <property type="entry name" value="PEPCARBXLASE"/>
</dbReference>
<evidence type="ECO:0000256" key="6">
    <source>
        <dbReference type="ARBA" id="ARBA00022842"/>
    </source>
</evidence>
<evidence type="ECO:0000256" key="5">
    <source>
        <dbReference type="ARBA" id="ARBA00022419"/>
    </source>
</evidence>
<dbReference type="RefSeq" id="WP_201958396.1">
    <property type="nucleotide sequence ID" value="NZ_JAERRJ010000025.1"/>
</dbReference>
<feature type="active site" evidence="10 11">
    <location>
        <position position="146"/>
    </location>
</feature>
<gene>
    <name evidence="10 13" type="primary">ppc</name>
    <name evidence="13" type="ORF">JK358_37745</name>
</gene>
<keyword evidence="14" id="KW-1185">Reference proteome</keyword>
<dbReference type="Gene3D" id="1.20.1440.90">
    <property type="entry name" value="Phosphoenolpyruvate/pyruvate domain"/>
    <property type="match status" value="1"/>
</dbReference>
<name>A0ABS1MKG7_9NOCA</name>
<dbReference type="HAMAP" id="MF_00595">
    <property type="entry name" value="PEPcase_type1"/>
    <property type="match status" value="1"/>
</dbReference>
<evidence type="ECO:0000256" key="7">
    <source>
        <dbReference type="ARBA" id="ARBA00023239"/>
    </source>
</evidence>
<dbReference type="PROSITE" id="PS00781">
    <property type="entry name" value="PEPCASE_1"/>
    <property type="match status" value="1"/>
</dbReference>
<evidence type="ECO:0000256" key="8">
    <source>
        <dbReference type="ARBA" id="ARBA00023300"/>
    </source>
</evidence>
<dbReference type="PROSITE" id="PS00393">
    <property type="entry name" value="PEPCASE_2"/>
    <property type="match status" value="1"/>
</dbReference>
<evidence type="ECO:0000313" key="14">
    <source>
        <dbReference type="Proteomes" id="UP000602198"/>
    </source>
</evidence>
<dbReference type="Pfam" id="PF00311">
    <property type="entry name" value="PEPcase"/>
    <property type="match status" value="1"/>
</dbReference>
<dbReference type="InterPro" id="IPR018129">
    <property type="entry name" value="PEP_COase_Lys_AS"/>
</dbReference>
<dbReference type="GO" id="GO:0008964">
    <property type="term" value="F:phosphoenolpyruvate carboxylase activity"/>
    <property type="evidence" value="ECO:0007669"/>
    <property type="project" value="UniProtKB-EC"/>
</dbReference>
<dbReference type="SUPFAM" id="SSF51621">
    <property type="entry name" value="Phosphoenolpyruvate/pyruvate domain"/>
    <property type="match status" value="1"/>
</dbReference>
<evidence type="ECO:0000256" key="1">
    <source>
        <dbReference type="ARBA" id="ARBA00001946"/>
    </source>
</evidence>
<comment type="similarity">
    <text evidence="3 10">Belongs to the PEPCase type 1 family.</text>
</comment>
<comment type="caution">
    <text evidence="13">The sequence shown here is derived from an EMBL/GenBank/DDBJ whole genome shotgun (WGS) entry which is preliminary data.</text>
</comment>
<feature type="active site" evidence="10 12">
    <location>
        <position position="582"/>
    </location>
</feature>
<comment type="catalytic activity">
    <reaction evidence="9 10">
        <text>oxaloacetate + phosphate = phosphoenolpyruvate + hydrogencarbonate</text>
        <dbReference type="Rhea" id="RHEA:28370"/>
        <dbReference type="ChEBI" id="CHEBI:16452"/>
        <dbReference type="ChEBI" id="CHEBI:17544"/>
        <dbReference type="ChEBI" id="CHEBI:43474"/>
        <dbReference type="ChEBI" id="CHEBI:58702"/>
        <dbReference type="EC" id="4.1.1.31"/>
    </reaction>
</comment>
<evidence type="ECO:0000256" key="3">
    <source>
        <dbReference type="ARBA" id="ARBA00008346"/>
    </source>
</evidence>
<evidence type="ECO:0000256" key="2">
    <source>
        <dbReference type="ARBA" id="ARBA00003670"/>
    </source>
</evidence>
<dbReference type="Proteomes" id="UP000602198">
    <property type="component" value="Unassembled WGS sequence"/>
</dbReference>
<evidence type="ECO:0000256" key="11">
    <source>
        <dbReference type="PROSITE-ProRule" id="PRU10111"/>
    </source>
</evidence>
<dbReference type="InterPro" id="IPR015813">
    <property type="entry name" value="Pyrv/PenolPyrv_kinase-like_dom"/>
</dbReference>
<keyword evidence="6 10" id="KW-0460">Magnesium</keyword>
<comment type="function">
    <text evidence="2 10">Forms oxaloacetate, a four-carbon dicarboxylic acid source for the tricarboxylic acid cycle.</text>
</comment>
<accession>A0ABS1MKG7</accession>
<dbReference type="PANTHER" id="PTHR30523">
    <property type="entry name" value="PHOSPHOENOLPYRUVATE CARBOXYLASE"/>
    <property type="match status" value="1"/>
</dbReference>
<dbReference type="NCBIfam" id="NF000584">
    <property type="entry name" value="PRK00009.1"/>
    <property type="match status" value="1"/>
</dbReference>